<feature type="transmembrane region" description="Helical" evidence="1">
    <location>
        <begin position="54"/>
        <end position="82"/>
    </location>
</feature>
<keyword evidence="1" id="KW-1133">Transmembrane helix</keyword>
<evidence type="ECO:0000256" key="1">
    <source>
        <dbReference type="SAM" id="Phobius"/>
    </source>
</evidence>
<dbReference type="RefSeq" id="WP_267979424.1">
    <property type="nucleotide sequence ID" value="NZ_JAPQKF010000001.1"/>
</dbReference>
<protein>
    <submittedName>
        <fullName evidence="2">DUF2523 family protein</fullName>
    </submittedName>
</protein>
<sequence>MIRVLVILAEFLLTHAVRTILLGAALGLTSSAFLLTAFNAYLNGFLGMGGGVNSGILGLAAIAGLHIALGMIIGAIVFTVTVQSTFLRFFKK</sequence>
<gene>
    <name evidence="2" type="ORF">QTA56_02740</name>
</gene>
<reference evidence="2" key="1">
    <citation type="submission" date="2023-06" db="EMBL/GenBank/DDBJ databases">
        <title>Two novel species of Acinetobacter isolated from motorbike repairing workshop in Vietnam.</title>
        <authorList>
            <person name="Le N.T.T."/>
        </authorList>
    </citation>
    <scope>NUCLEOTIDE SEQUENCE</scope>
    <source>
        <strain evidence="2">VNH17</strain>
    </source>
</reference>
<comment type="caution">
    <text evidence="2">The sequence shown here is derived from an EMBL/GenBank/DDBJ whole genome shotgun (WGS) entry which is preliminary data.</text>
</comment>
<accession>A0ABT7WKE4</accession>
<dbReference type="EMBL" id="JAUDZE010000001">
    <property type="protein sequence ID" value="MDN0013156.1"/>
    <property type="molecule type" value="Genomic_DNA"/>
</dbReference>
<keyword evidence="1" id="KW-0812">Transmembrane</keyword>
<keyword evidence="1" id="KW-0472">Membrane</keyword>
<organism evidence="2 3">
    <name type="scientific">Acinetobacter thutiue</name>
    <dbReference type="NCBI Taxonomy" id="2998078"/>
    <lineage>
        <taxon>Bacteria</taxon>
        <taxon>Pseudomonadati</taxon>
        <taxon>Pseudomonadota</taxon>
        <taxon>Gammaproteobacteria</taxon>
        <taxon>Moraxellales</taxon>
        <taxon>Moraxellaceae</taxon>
        <taxon>Acinetobacter</taxon>
    </lineage>
</organism>
<keyword evidence="3" id="KW-1185">Reference proteome</keyword>
<name>A0ABT7WKE4_9GAMM</name>
<feature type="transmembrane region" description="Helical" evidence="1">
    <location>
        <begin position="20"/>
        <end position="42"/>
    </location>
</feature>
<proteinExistence type="predicted"/>
<dbReference type="Proteomes" id="UP001168524">
    <property type="component" value="Unassembled WGS sequence"/>
</dbReference>
<evidence type="ECO:0000313" key="2">
    <source>
        <dbReference type="EMBL" id="MDN0013156.1"/>
    </source>
</evidence>
<evidence type="ECO:0000313" key="3">
    <source>
        <dbReference type="Proteomes" id="UP001168524"/>
    </source>
</evidence>